<comment type="caution">
    <text evidence="1">The sequence shown here is derived from an EMBL/GenBank/DDBJ whole genome shotgun (WGS) entry which is preliminary data.</text>
</comment>
<keyword evidence="2" id="KW-1185">Reference proteome</keyword>
<evidence type="ECO:0000313" key="1">
    <source>
        <dbReference type="EMBL" id="RDJ99995.1"/>
    </source>
</evidence>
<gene>
    <name evidence="1" type="ORF">DLM46_25115</name>
</gene>
<sequence>MMLSMFATHRDGHYADDPLVMPIPAYIGDQFSLRYHVALESMKVGKGNAAAAQALLEMVLAAGLLVDCGHGRLDHQQTRKAEQAIAKATQEGLRFKTWKLSADGFDALCTMITEHDFQLGSANAGDVIRVLERVSELSQWATATVSKSR</sequence>
<proteinExistence type="predicted"/>
<accession>A0A370N326</accession>
<evidence type="ECO:0008006" key="3">
    <source>
        <dbReference type="Google" id="ProtNLM"/>
    </source>
</evidence>
<evidence type="ECO:0000313" key="2">
    <source>
        <dbReference type="Proteomes" id="UP000254875"/>
    </source>
</evidence>
<dbReference type="AlphaFoldDB" id="A0A370N326"/>
<dbReference type="EMBL" id="QHKS01000018">
    <property type="protein sequence ID" value="RDJ99995.1"/>
    <property type="molecule type" value="Genomic_DNA"/>
</dbReference>
<organism evidence="1 2">
    <name type="scientific">Paraburkholderia lacunae</name>
    <dbReference type="NCBI Taxonomy" id="2211104"/>
    <lineage>
        <taxon>Bacteria</taxon>
        <taxon>Pseudomonadati</taxon>
        <taxon>Pseudomonadota</taxon>
        <taxon>Betaproteobacteria</taxon>
        <taxon>Burkholderiales</taxon>
        <taxon>Burkholderiaceae</taxon>
        <taxon>Paraburkholderia</taxon>
    </lineage>
</organism>
<protein>
    <recommendedName>
        <fullName evidence="3">Fis family transcriptional regulator</fullName>
    </recommendedName>
</protein>
<reference evidence="2" key="1">
    <citation type="submission" date="2018-05" db="EMBL/GenBank/DDBJ databases">
        <authorList>
            <person name="Feng T."/>
        </authorList>
    </citation>
    <scope>NUCLEOTIDE SEQUENCE [LARGE SCALE GENOMIC DNA]</scope>
    <source>
        <strain evidence="2">S27</strain>
    </source>
</reference>
<name>A0A370N326_9BURK</name>
<dbReference type="Proteomes" id="UP000254875">
    <property type="component" value="Unassembled WGS sequence"/>
</dbReference>